<evidence type="ECO:0000256" key="1">
    <source>
        <dbReference type="SAM" id="Phobius"/>
    </source>
</evidence>
<dbReference type="PANTHER" id="PTHR45856:SF24">
    <property type="entry name" value="FUNGAL LIPASE-LIKE DOMAIN-CONTAINING PROTEIN"/>
    <property type="match status" value="1"/>
</dbReference>
<dbReference type="InterPro" id="IPR029058">
    <property type="entry name" value="AB_hydrolase_fold"/>
</dbReference>
<evidence type="ECO:0000313" key="4">
    <source>
        <dbReference type="Proteomes" id="UP000675940"/>
    </source>
</evidence>
<organism evidence="3 4">
    <name type="scientific">Sagittula salina</name>
    <dbReference type="NCBI Taxonomy" id="2820268"/>
    <lineage>
        <taxon>Bacteria</taxon>
        <taxon>Pseudomonadati</taxon>
        <taxon>Pseudomonadota</taxon>
        <taxon>Alphaproteobacteria</taxon>
        <taxon>Rhodobacterales</taxon>
        <taxon>Roseobacteraceae</taxon>
        <taxon>Sagittula</taxon>
    </lineage>
</organism>
<dbReference type="AlphaFoldDB" id="A0A940MRC5"/>
<proteinExistence type="predicted"/>
<gene>
    <name evidence="3" type="ORF">J5474_03895</name>
</gene>
<comment type="caution">
    <text evidence="3">The sequence shown here is derived from an EMBL/GenBank/DDBJ whole genome shotgun (WGS) entry which is preliminary data.</text>
</comment>
<keyword evidence="4" id="KW-1185">Reference proteome</keyword>
<evidence type="ECO:0000259" key="2">
    <source>
        <dbReference type="Pfam" id="PF01764"/>
    </source>
</evidence>
<keyword evidence="1" id="KW-0472">Membrane</keyword>
<dbReference type="CDD" id="cd00519">
    <property type="entry name" value="Lipase_3"/>
    <property type="match status" value="1"/>
</dbReference>
<dbReference type="RefSeq" id="WP_209359452.1">
    <property type="nucleotide sequence ID" value="NZ_JAGISH010000001.1"/>
</dbReference>
<name>A0A940MRC5_9RHOB</name>
<sequence>MTLLTASQAATFADLAYDTAVAADSAAAEWRAQGSLAALQKRNAGTFGAFSTCAGITGRSGAFDLKQDSGFGAIFERRAPAREMVIAFRGTVSALDWVSNLNVGMEAGPGGAIVHAGFNRIYATLRDELRALIARGNPEVLHFVGHSLGGCMATLAMADFGLATGGRACHLYTFGTPRIGGVGLNTALRCVLTPSSMRRVYSVSDPVPMLPLLPFMHFATGATGLDFGFARITPLAHDRIQYRNRMPAEGWPTLAPVPVKSDPDYWLGLVERSQGFSALGYRALSMALAGIMALLNLGGLALSAGITVLDRMVEAISNAAHLSRRIGDLTLRFVRAALGLVGRAAMAATATLADLTAEFLRLVFALLLAPVQNAARLAISQAA</sequence>
<evidence type="ECO:0000313" key="3">
    <source>
        <dbReference type="EMBL" id="MBP0481634.1"/>
    </source>
</evidence>
<dbReference type="Pfam" id="PF01764">
    <property type="entry name" value="Lipase_3"/>
    <property type="match status" value="1"/>
</dbReference>
<dbReference type="GO" id="GO:0006629">
    <property type="term" value="P:lipid metabolic process"/>
    <property type="evidence" value="ECO:0007669"/>
    <property type="project" value="InterPro"/>
</dbReference>
<dbReference type="EMBL" id="JAGISH010000001">
    <property type="protein sequence ID" value="MBP0481634.1"/>
    <property type="molecule type" value="Genomic_DNA"/>
</dbReference>
<feature type="domain" description="Fungal lipase-type" evidence="2">
    <location>
        <begin position="85"/>
        <end position="212"/>
    </location>
</feature>
<accession>A0A940MRC5</accession>
<keyword evidence="1" id="KW-0812">Transmembrane</keyword>
<dbReference type="Proteomes" id="UP000675940">
    <property type="component" value="Unassembled WGS sequence"/>
</dbReference>
<dbReference type="InterPro" id="IPR002921">
    <property type="entry name" value="Fungal_lipase-type"/>
</dbReference>
<reference evidence="3" key="1">
    <citation type="submission" date="2021-03" db="EMBL/GenBank/DDBJ databases">
        <title>Sagittula salina sp. nov. strain M10.9X isolated from the marine waste.</title>
        <authorList>
            <person name="Satari L."/>
            <person name="Molina-Menor E."/>
            <person name="Vidal-Verdu A."/>
            <person name="Pascual J."/>
            <person name="Pereto J."/>
            <person name="Porcar M."/>
        </authorList>
    </citation>
    <scope>NUCLEOTIDE SEQUENCE</scope>
    <source>
        <strain evidence="3">M10.9X</strain>
    </source>
</reference>
<dbReference type="Gene3D" id="3.40.50.1820">
    <property type="entry name" value="alpha/beta hydrolase"/>
    <property type="match status" value="1"/>
</dbReference>
<protein>
    <submittedName>
        <fullName evidence="3">Lipase family protein</fullName>
    </submittedName>
</protein>
<keyword evidence="1" id="KW-1133">Transmembrane helix</keyword>
<dbReference type="SUPFAM" id="SSF53474">
    <property type="entry name" value="alpha/beta-Hydrolases"/>
    <property type="match status" value="1"/>
</dbReference>
<feature type="transmembrane region" description="Helical" evidence="1">
    <location>
        <begin position="283"/>
        <end position="309"/>
    </location>
</feature>
<dbReference type="PANTHER" id="PTHR45856">
    <property type="entry name" value="ALPHA/BETA-HYDROLASES SUPERFAMILY PROTEIN"/>
    <property type="match status" value="1"/>
</dbReference>
<dbReference type="InterPro" id="IPR051218">
    <property type="entry name" value="Sec_MonoDiacylglyc_Lipase"/>
</dbReference>